<reference evidence="1 2" key="1">
    <citation type="submission" date="2019-03" db="EMBL/GenBank/DDBJ databases">
        <title>Genomic Encyclopedia of Type Strains, Phase IV (KMG-IV): sequencing the most valuable type-strain genomes for metagenomic binning, comparative biology and taxonomic classification.</title>
        <authorList>
            <person name="Goeker M."/>
        </authorList>
    </citation>
    <scope>NUCLEOTIDE SEQUENCE [LARGE SCALE GENOMIC DNA]</scope>
    <source>
        <strain evidence="1 2">DSM 19377</strain>
    </source>
</reference>
<dbReference type="InterPro" id="IPR017853">
    <property type="entry name" value="GH"/>
</dbReference>
<comment type="caution">
    <text evidence="1">The sequence shown here is derived from an EMBL/GenBank/DDBJ whole genome shotgun (WGS) entry which is preliminary data.</text>
</comment>
<dbReference type="OrthoDB" id="9773531at2"/>
<evidence type="ECO:0000313" key="2">
    <source>
        <dbReference type="Proteomes" id="UP000295416"/>
    </source>
</evidence>
<sequence>MRKIKCGNLDPEYLTDTQLILDNVNRLGLNTVNVPFQVDVPSPTSNTMSLNKKRYKYSKRIVQKLHNKGIKVILEPFTYISGGEQGETAWNPRNKFVWFKNWTKICRRLVKDVAIPYQVWCFNVASGLGHMEYDKKSGTYPYTRQWHKLFSSIRRLYKGKVIYRTNYWYEDTSRDLKKNNPLWKNADFVAIDTWFELDNNASPSVDDLVADLHSTEVYNRHQNVYREIKDMAIATGKDIFFGGFGCPSLNYGAKFPWDVAISDVYNEDVQANLFQAYEKVFSNADFFLGYSVWTINSEDSYKVIGKKAETIVRNF</sequence>
<proteinExistence type="predicted"/>
<accession>A0A4V2SMZ2</accession>
<dbReference type="Pfam" id="PF22612">
    <property type="entry name" value="GH113"/>
    <property type="match status" value="1"/>
</dbReference>
<name>A0A4V2SMZ2_9BACL</name>
<evidence type="ECO:0008006" key="3">
    <source>
        <dbReference type="Google" id="ProtNLM"/>
    </source>
</evidence>
<dbReference type="Proteomes" id="UP000295416">
    <property type="component" value="Unassembled WGS sequence"/>
</dbReference>
<dbReference type="AlphaFoldDB" id="A0A4V2SMZ2"/>
<protein>
    <recommendedName>
        <fullName evidence="3">Cellulase (Glycosyl hydrolase family 5)</fullName>
    </recommendedName>
</protein>
<dbReference type="RefSeq" id="WP_132746094.1">
    <property type="nucleotide sequence ID" value="NZ_SLXK01000013.1"/>
</dbReference>
<organism evidence="1 2">
    <name type="scientific">Scopulibacillus darangshiensis</name>
    <dbReference type="NCBI Taxonomy" id="442528"/>
    <lineage>
        <taxon>Bacteria</taxon>
        <taxon>Bacillati</taxon>
        <taxon>Bacillota</taxon>
        <taxon>Bacilli</taxon>
        <taxon>Bacillales</taxon>
        <taxon>Sporolactobacillaceae</taxon>
        <taxon>Scopulibacillus</taxon>
    </lineage>
</organism>
<gene>
    <name evidence="1" type="ORF">EV207_1139</name>
</gene>
<keyword evidence="2" id="KW-1185">Reference proteome</keyword>
<dbReference type="Gene3D" id="3.20.20.80">
    <property type="entry name" value="Glycosidases"/>
    <property type="match status" value="1"/>
</dbReference>
<dbReference type="EMBL" id="SLXK01000013">
    <property type="protein sequence ID" value="TCP28976.1"/>
    <property type="molecule type" value="Genomic_DNA"/>
</dbReference>
<dbReference type="InterPro" id="IPR055151">
    <property type="entry name" value="GH113"/>
</dbReference>
<evidence type="ECO:0000313" key="1">
    <source>
        <dbReference type="EMBL" id="TCP28976.1"/>
    </source>
</evidence>
<dbReference type="SUPFAM" id="SSF51445">
    <property type="entry name" value="(Trans)glycosidases"/>
    <property type="match status" value="1"/>
</dbReference>